<accession>A0A8J8NHD8</accession>
<reference evidence="2" key="1">
    <citation type="submission" date="2019-06" db="EMBL/GenBank/DDBJ databases">
        <authorList>
            <person name="Zheng W."/>
        </authorList>
    </citation>
    <scope>NUCLEOTIDE SEQUENCE</scope>
    <source>
        <strain evidence="2">QDHG01</strain>
    </source>
</reference>
<protein>
    <submittedName>
        <fullName evidence="2">Uncharacterized protein</fullName>
    </submittedName>
</protein>
<gene>
    <name evidence="2" type="ORF">FGO68_gene9252</name>
</gene>
<organism evidence="2 3">
    <name type="scientific">Halteria grandinella</name>
    <dbReference type="NCBI Taxonomy" id="5974"/>
    <lineage>
        <taxon>Eukaryota</taxon>
        <taxon>Sar</taxon>
        <taxon>Alveolata</taxon>
        <taxon>Ciliophora</taxon>
        <taxon>Intramacronucleata</taxon>
        <taxon>Spirotrichea</taxon>
        <taxon>Stichotrichia</taxon>
        <taxon>Sporadotrichida</taxon>
        <taxon>Halteriidae</taxon>
        <taxon>Halteria</taxon>
    </lineage>
</organism>
<sequence length="109" mass="12640">MIMHEISVHNSHESNKSEISPSQHSNKHERAQFYSKTPLSKYGNDNQSSFGSLAEERLSLHNLSPTLRKIVQGEPEMRDYKAENSHITKKSRAKSLFFKQDRCYLYLKG</sequence>
<evidence type="ECO:0000313" key="2">
    <source>
        <dbReference type="EMBL" id="TNV74744.1"/>
    </source>
</evidence>
<proteinExistence type="predicted"/>
<comment type="caution">
    <text evidence="2">The sequence shown here is derived from an EMBL/GenBank/DDBJ whole genome shotgun (WGS) entry which is preliminary data.</text>
</comment>
<keyword evidence="3" id="KW-1185">Reference proteome</keyword>
<feature type="region of interest" description="Disordered" evidence="1">
    <location>
        <begin position="1"/>
        <end position="48"/>
    </location>
</feature>
<name>A0A8J8NHD8_HALGN</name>
<evidence type="ECO:0000313" key="3">
    <source>
        <dbReference type="Proteomes" id="UP000785679"/>
    </source>
</evidence>
<feature type="compositionally biased region" description="Basic and acidic residues" evidence="1">
    <location>
        <begin position="1"/>
        <end position="16"/>
    </location>
</feature>
<feature type="compositionally biased region" description="Polar residues" evidence="1">
    <location>
        <begin position="34"/>
        <end position="48"/>
    </location>
</feature>
<dbReference type="Proteomes" id="UP000785679">
    <property type="component" value="Unassembled WGS sequence"/>
</dbReference>
<evidence type="ECO:0000256" key="1">
    <source>
        <dbReference type="SAM" id="MobiDB-lite"/>
    </source>
</evidence>
<dbReference type="EMBL" id="RRYP01016669">
    <property type="protein sequence ID" value="TNV74744.1"/>
    <property type="molecule type" value="Genomic_DNA"/>
</dbReference>
<dbReference type="AlphaFoldDB" id="A0A8J8NHD8"/>